<evidence type="ECO:0000313" key="4">
    <source>
        <dbReference type="WBParaSite" id="Hba_13338"/>
    </source>
</evidence>
<evidence type="ECO:0000256" key="1">
    <source>
        <dbReference type="ARBA" id="ARBA00005447"/>
    </source>
</evidence>
<evidence type="ECO:0000313" key="3">
    <source>
        <dbReference type="Proteomes" id="UP000095283"/>
    </source>
</evidence>
<dbReference type="Proteomes" id="UP000095283">
    <property type="component" value="Unplaced"/>
</dbReference>
<dbReference type="Gene3D" id="1.10.2010.10">
    <property type="entry name" value="Crustacean CHH/MIH/GIH neurohormone"/>
    <property type="match status" value="1"/>
</dbReference>
<organism evidence="3 4">
    <name type="scientific">Heterorhabditis bacteriophora</name>
    <name type="common">Entomopathogenic nematode worm</name>
    <dbReference type="NCBI Taxonomy" id="37862"/>
    <lineage>
        <taxon>Eukaryota</taxon>
        <taxon>Metazoa</taxon>
        <taxon>Ecdysozoa</taxon>
        <taxon>Nematoda</taxon>
        <taxon>Chromadorea</taxon>
        <taxon>Rhabditida</taxon>
        <taxon>Rhabditina</taxon>
        <taxon>Rhabditomorpha</taxon>
        <taxon>Strongyloidea</taxon>
        <taxon>Heterorhabditidae</taxon>
        <taxon>Heterorhabditis</taxon>
    </lineage>
</organism>
<protein>
    <submittedName>
        <fullName evidence="4">Ion transport peptide</fullName>
    </submittedName>
</protein>
<keyword evidence="3" id="KW-1185">Reference proteome</keyword>
<dbReference type="PANTHER" id="PTHR35981">
    <property type="entry name" value="ION TRANSPORT PEPTIDE, ISOFORM C"/>
    <property type="match status" value="1"/>
</dbReference>
<evidence type="ECO:0000256" key="2">
    <source>
        <dbReference type="PIRSR" id="PIRSR631098-51"/>
    </source>
</evidence>
<name>A0A1I7X6U5_HETBA</name>
<feature type="disulfide bond" evidence="2">
    <location>
        <begin position="73"/>
        <end position="91"/>
    </location>
</feature>
<dbReference type="Pfam" id="PF01147">
    <property type="entry name" value="Crust_neurohorm"/>
    <property type="match status" value="1"/>
</dbReference>
<feature type="disulfide bond" evidence="2">
    <location>
        <begin position="57"/>
        <end position="95"/>
    </location>
</feature>
<comment type="similarity">
    <text evidence="1">Belongs to the arthropod CHH/MIH/GIH/VIH hormone family.</text>
</comment>
<feature type="disulfide bond" evidence="2">
    <location>
        <begin position="76"/>
        <end position="104"/>
    </location>
</feature>
<dbReference type="InterPro" id="IPR031098">
    <property type="entry name" value="Crust_neurohorm"/>
</dbReference>
<sequence>MFWAPEWTSPRSSARGRHGRMFRSALFVVVVSLMVVPTMSRTLLVKDRLPIENENQCKVHHNPVLHELMDRICTMCHEMFFHELPNMRAECSTKCFRNDYFRHCINVFSSSQGAISTIDYKSEW</sequence>
<keyword evidence="2" id="KW-1015">Disulfide bond</keyword>
<reference evidence="4" key="1">
    <citation type="submission" date="2016-11" db="UniProtKB">
        <authorList>
            <consortium name="WormBaseParasite"/>
        </authorList>
    </citation>
    <scope>IDENTIFICATION</scope>
</reference>
<dbReference type="GO" id="GO:0007623">
    <property type="term" value="P:circadian rhythm"/>
    <property type="evidence" value="ECO:0007669"/>
    <property type="project" value="TreeGrafter"/>
</dbReference>
<dbReference type="WBParaSite" id="Hba_13338">
    <property type="protein sequence ID" value="Hba_13338"/>
    <property type="gene ID" value="Hba_13338"/>
</dbReference>
<proteinExistence type="inferred from homology"/>
<dbReference type="PANTHER" id="PTHR35981:SF2">
    <property type="entry name" value="ION TRANSPORT PEPTIDE, ISOFORM C"/>
    <property type="match status" value="1"/>
</dbReference>
<dbReference type="AlphaFoldDB" id="A0A1I7X6U5"/>
<dbReference type="InterPro" id="IPR035957">
    <property type="entry name" value="Crust_neurohorm_sf"/>
</dbReference>
<dbReference type="SUPFAM" id="SSF81778">
    <property type="entry name" value="Crustacean CHH/MIH/GIH neurohormone"/>
    <property type="match status" value="1"/>
</dbReference>
<accession>A0A1I7X6U5</accession>